<dbReference type="RefSeq" id="WP_133644735.1">
    <property type="nucleotide sequence ID" value="NZ_SNYI01000003.1"/>
</dbReference>
<organism evidence="4 5">
    <name type="scientific">Zeaxanthinibacter enoshimensis</name>
    <dbReference type="NCBI Taxonomy" id="392009"/>
    <lineage>
        <taxon>Bacteria</taxon>
        <taxon>Pseudomonadati</taxon>
        <taxon>Bacteroidota</taxon>
        <taxon>Flavobacteriia</taxon>
        <taxon>Flavobacteriales</taxon>
        <taxon>Flavobacteriaceae</taxon>
        <taxon>Zeaxanthinibacter</taxon>
    </lineage>
</organism>
<evidence type="ECO:0000313" key="4">
    <source>
        <dbReference type="EMBL" id="TDQ29146.1"/>
    </source>
</evidence>
<dbReference type="OrthoDB" id="649282at2"/>
<gene>
    <name evidence="4" type="ORF">CLV82_2599</name>
</gene>
<keyword evidence="1 2" id="KW-0238">DNA-binding</keyword>
<feature type="DNA-binding region" description="H-T-H motif" evidence="2">
    <location>
        <begin position="45"/>
        <end position="64"/>
    </location>
</feature>
<sequence>MKSLPLHIEIDPAFYCKNPDSTELGRKIITYSIDMIDKLGFEAFTFRKLAKSIGSTESSIYRYFENKHALLAYLFCWYWSWKEYQLVFATNNLEDPGTKLKEAIRILTEEVTEDSSVSYINEVTLHRIIIAESAKVYLTKAVDTENEKGYFRVYKRVVSRVGSFALELNPDYEFPHMLVSTIIEGSHAQRFFSDHLPSLTDTETGKQNIVRFYTEMTFKTIAR</sequence>
<name>A0A4R6TIU0_9FLAO</name>
<feature type="domain" description="HTH tetR-type" evidence="3">
    <location>
        <begin position="22"/>
        <end position="82"/>
    </location>
</feature>
<dbReference type="SUPFAM" id="SSF46689">
    <property type="entry name" value="Homeodomain-like"/>
    <property type="match status" value="1"/>
</dbReference>
<dbReference type="EMBL" id="SNYI01000003">
    <property type="protein sequence ID" value="TDQ29146.1"/>
    <property type="molecule type" value="Genomic_DNA"/>
</dbReference>
<protein>
    <submittedName>
        <fullName evidence="4">Regulatory TetR family protein</fullName>
    </submittedName>
</protein>
<keyword evidence="5" id="KW-1185">Reference proteome</keyword>
<evidence type="ECO:0000256" key="1">
    <source>
        <dbReference type="ARBA" id="ARBA00023125"/>
    </source>
</evidence>
<dbReference type="Proteomes" id="UP000295468">
    <property type="component" value="Unassembled WGS sequence"/>
</dbReference>
<comment type="caution">
    <text evidence="4">The sequence shown here is derived from an EMBL/GenBank/DDBJ whole genome shotgun (WGS) entry which is preliminary data.</text>
</comment>
<proteinExistence type="predicted"/>
<dbReference type="AlphaFoldDB" id="A0A4R6TIU0"/>
<dbReference type="InterPro" id="IPR001647">
    <property type="entry name" value="HTH_TetR"/>
</dbReference>
<dbReference type="PROSITE" id="PS50977">
    <property type="entry name" value="HTH_TETR_2"/>
    <property type="match status" value="1"/>
</dbReference>
<accession>A0A4R6TIU0</accession>
<dbReference type="InterPro" id="IPR009057">
    <property type="entry name" value="Homeodomain-like_sf"/>
</dbReference>
<evidence type="ECO:0000256" key="2">
    <source>
        <dbReference type="PROSITE-ProRule" id="PRU00335"/>
    </source>
</evidence>
<dbReference type="PRINTS" id="PR00455">
    <property type="entry name" value="HTHTETR"/>
</dbReference>
<evidence type="ECO:0000259" key="3">
    <source>
        <dbReference type="PROSITE" id="PS50977"/>
    </source>
</evidence>
<dbReference type="Gene3D" id="1.10.357.10">
    <property type="entry name" value="Tetracycline Repressor, domain 2"/>
    <property type="match status" value="1"/>
</dbReference>
<dbReference type="Pfam" id="PF00440">
    <property type="entry name" value="TetR_N"/>
    <property type="match status" value="1"/>
</dbReference>
<dbReference type="GO" id="GO:0003677">
    <property type="term" value="F:DNA binding"/>
    <property type="evidence" value="ECO:0007669"/>
    <property type="project" value="UniProtKB-UniRule"/>
</dbReference>
<reference evidence="4 5" key="1">
    <citation type="submission" date="2019-03" db="EMBL/GenBank/DDBJ databases">
        <title>Genomic Encyclopedia of Archaeal and Bacterial Type Strains, Phase II (KMG-II): from individual species to whole genera.</title>
        <authorList>
            <person name="Goeker M."/>
        </authorList>
    </citation>
    <scope>NUCLEOTIDE SEQUENCE [LARGE SCALE GENOMIC DNA]</scope>
    <source>
        <strain evidence="4 5">DSM 18435</strain>
    </source>
</reference>
<evidence type="ECO:0000313" key="5">
    <source>
        <dbReference type="Proteomes" id="UP000295468"/>
    </source>
</evidence>